<proteinExistence type="predicted"/>
<sequence length="670" mass="73956">MNVHGPALGVQLAAERRHTFVGRAEQLAAFEAMLASNDSGPCVLYLHGPGGLGKTTLLHMIAEQARTAGCHVLRFDGRALAVSPASLTDAVGNQPPGERLVLMLDTFEQCQGLERWLYETVLPTLPSGTITVVAGRRPPSPAWRVDGAWSTALRVMRLTDLPRTDAEELLVRRRLPAKTRDDILAFAGGNPLALALAASVASGANALPQRWQPGADIVHSLLDQLIGDMPSDEHRRALEVCAHARTTTEELLRVVLPADAGRLFRWLRELPFVEPAPQGLFPHDIVRHLLDTDLRWRDPGTYRALNQSLRSHLLGQVRTAPAHSVMDRTLEYSYLQHRSGEDVSEYLGWDDPGGIFEDTLRHTDRAALLDLTASQAGRHSAQIAEFWMDNQPQGFRVYRNPHDNSPRAYICWLQLTAPEAGHLTADPVVAAAWQHTSSIPAGRHLGMMRFIIAGPEAYSPRSPVMGLISVRHTAELLHASGMTHSFLAFEDTEYWGPVAAYTQHHPAGTAQVGDRTHTLWAHDWTKMPLDRWLDKLDRQALPEDKPASEQLEPGMPLSRAEFDQAVREAVKYFQEPAKLAVNPLLRNAVRTRPGVTALDALREAVEEGVDALLAEPSTAGYHRVVAAAYFQGPTTQPEAAARLGMAFSTYRRHLNHALSRISDHLYDTLG</sequence>
<dbReference type="EMBL" id="JAUSWV010000001">
    <property type="protein sequence ID" value="MDQ0578075.1"/>
    <property type="molecule type" value="Genomic_DNA"/>
</dbReference>
<keyword evidence="2" id="KW-1185">Reference proteome</keyword>
<dbReference type="Proteomes" id="UP001230654">
    <property type="component" value="Unassembled WGS sequence"/>
</dbReference>
<accession>A0ABU0NG45</accession>
<gene>
    <name evidence="1" type="ORF">QF030_000253</name>
</gene>
<dbReference type="RefSeq" id="WP_307160752.1">
    <property type="nucleotide sequence ID" value="NZ_JAUSWV010000001.1"/>
</dbReference>
<dbReference type="Gene3D" id="3.40.50.300">
    <property type="entry name" value="P-loop containing nucleotide triphosphate hydrolases"/>
    <property type="match status" value="1"/>
</dbReference>
<dbReference type="InterPro" id="IPR027417">
    <property type="entry name" value="P-loop_NTPase"/>
</dbReference>
<comment type="caution">
    <text evidence="1">The sequence shown here is derived from an EMBL/GenBank/DDBJ whole genome shotgun (WGS) entry which is preliminary data.</text>
</comment>
<protein>
    <submittedName>
        <fullName evidence="1">Uncharacterized protein</fullName>
    </submittedName>
</protein>
<name>A0ABU0NG45_STRRH</name>
<dbReference type="PRINTS" id="PR00364">
    <property type="entry name" value="DISEASERSIST"/>
</dbReference>
<dbReference type="SUPFAM" id="SSF52540">
    <property type="entry name" value="P-loop containing nucleoside triphosphate hydrolases"/>
    <property type="match status" value="1"/>
</dbReference>
<evidence type="ECO:0000313" key="2">
    <source>
        <dbReference type="Proteomes" id="UP001230654"/>
    </source>
</evidence>
<reference evidence="1 2" key="1">
    <citation type="submission" date="2023-07" db="EMBL/GenBank/DDBJ databases">
        <title>Comparative genomics of wheat-associated soil bacteria to identify genetic determinants of phenazine resistance.</title>
        <authorList>
            <person name="Mouncey N."/>
        </authorList>
    </citation>
    <scope>NUCLEOTIDE SEQUENCE [LARGE SCALE GENOMIC DNA]</scope>
    <source>
        <strain evidence="1 2">B2I6</strain>
    </source>
</reference>
<organism evidence="1 2">
    <name type="scientific">Streptomyces rishiriensis</name>
    <dbReference type="NCBI Taxonomy" id="68264"/>
    <lineage>
        <taxon>Bacteria</taxon>
        <taxon>Bacillati</taxon>
        <taxon>Actinomycetota</taxon>
        <taxon>Actinomycetes</taxon>
        <taxon>Kitasatosporales</taxon>
        <taxon>Streptomycetaceae</taxon>
        <taxon>Streptomyces</taxon>
    </lineage>
</organism>
<evidence type="ECO:0000313" key="1">
    <source>
        <dbReference type="EMBL" id="MDQ0578075.1"/>
    </source>
</evidence>